<name>A0A4Z2FBF2_9TELE</name>
<evidence type="ECO:0000313" key="3">
    <source>
        <dbReference type="Proteomes" id="UP000314294"/>
    </source>
</evidence>
<dbReference type="EMBL" id="SRLO01001359">
    <property type="protein sequence ID" value="TNN38576.1"/>
    <property type="molecule type" value="Genomic_DNA"/>
</dbReference>
<feature type="compositionally biased region" description="Polar residues" evidence="1">
    <location>
        <begin position="1"/>
        <end position="15"/>
    </location>
</feature>
<gene>
    <name evidence="2" type="ORF">EYF80_051239</name>
</gene>
<sequence length="61" mass="6502">MDSSSRSALLTQTFTGELRAHRPGSTDMRDRGGCSSGGRGLGGQGVVLQPQGRRFDPRSPR</sequence>
<feature type="compositionally biased region" description="Gly residues" evidence="1">
    <location>
        <begin position="34"/>
        <end position="45"/>
    </location>
</feature>
<evidence type="ECO:0000256" key="1">
    <source>
        <dbReference type="SAM" id="MobiDB-lite"/>
    </source>
</evidence>
<organism evidence="2 3">
    <name type="scientific">Liparis tanakae</name>
    <name type="common">Tanaka's snailfish</name>
    <dbReference type="NCBI Taxonomy" id="230148"/>
    <lineage>
        <taxon>Eukaryota</taxon>
        <taxon>Metazoa</taxon>
        <taxon>Chordata</taxon>
        <taxon>Craniata</taxon>
        <taxon>Vertebrata</taxon>
        <taxon>Euteleostomi</taxon>
        <taxon>Actinopterygii</taxon>
        <taxon>Neopterygii</taxon>
        <taxon>Teleostei</taxon>
        <taxon>Neoteleostei</taxon>
        <taxon>Acanthomorphata</taxon>
        <taxon>Eupercaria</taxon>
        <taxon>Perciformes</taxon>
        <taxon>Cottioidei</taxon>
        <taxon>Cottales</taxon>
        <taxon>Liparidae</taxon>
        <taxon>Liparis</taxon>
    </lineage>
</organism>
<evidence type="ECO:0000313" key="2">
    <source>
        <dbReference type="EMBL" id="TNN38576.1"/>
    </source>
</evidence>
<proteinExistence type="predicted"/>
<keyword evidence="3" id="KW-1185">Reference proteome</keyword>
<feature type="region of interest" description="Disordered" evidence="1">
    <location>
        <begin position="1"/>
        <end position="61"/>
    </location>
</feature>
<dbReference type="AlphaFoldDB" id="A0A4Z2FBF2"/>
<accession>A0A4Z2FBF2</accession>
<dbReference type="Proteomes" id="UP000314294">
    <property type="component" value="Unassembled WGS sequence"/>
</dbReference>
<comment type="caution">
    <text evidence="2">The sequence shown here is derived from an EMBL/GenBank/DDBJ whole genome shotgun (WGS) entry which is preliminary data.</text>
</comment>
<protein>
    <submittedName>
        <fullName evidence="2">Uncharacterized protein</fullName>
    </submittedName>
</protein>
<reference evidence="2 3" key="1">
    <citation type="submission" date="2019-03" db="EMBL/GenBank/DDBJ databases">
        <title>First draft genome of Liparis tanakae, snailfish: a comprehensive survey of snailfish specific genes.</title>
        <authorList>
            <person name="Kim W."/>
            <person name="Song I."/>
            <person name="Jeong J.-H."/>
            <person name="Kim D."/>
            <person name="Kim S."/>
            <person name="Ryu S."/>
            <person name="Song J.Y."/>
            <person name="Lee S.K."/>
        </authorList>
    </citation>
    <scope>NUCLEOTIDE SEQUENCE [LARGE SCALE GENOMIC DNA]</scope>
    <source>
        <tissue evidence="2">Muscle</tissue>
    </source>
</reference>